<dbReference type="Pfam" id="PF00026">
    <property type="entry name" value="Asp"/>
    <property type="match status" value="1"/>
</dbReference>
<evidence type="ECO:0000259" key="2">
    <source>
        <dbReference type="PROSITE" id="PS51767"/>
    </source>
</evidence>
<reference evidence="3 4" key="1">
    <citation type="submission" date="2014-04" db="EMBL/GenBank/DDBJ databases">
        <authorList>
            <consortium name="DOE Joint Genome Institute"/>
            <person name="Kuo A."/>
            <person name="Girlanda M."/>
            <person name="Perotto S."/>
            <person name="Kohler A."/>
            <person name="Nagy L.G."/>
            <person name="Floudas D."/>
            <person name="Copeland A."/>
            <person name="Barry K.W."/>
            <person name="Cichocki N."/>
            <person name="Veneault-Fourrey C."/>
            <person name="LaButti K."/>
            <person name="Lindquist E.A."/>
            <person name="Lipzen A."/>
            <person name="Lundell T."/>
            <person name="Morin E."/>
            <person name="Murat C."/>
            <person name="Sun H."/>
            <person name="Tunlid A."/>
            <person name="Henrissat B."/>
            <person name="Grigoriev I.V."/>
            <person name="Hibbett D.S."/>
            <person name="Martin F."/>
            <person name="Nordberg H.P."/>
            <person name="Cantor M.N."/>
            <person name="Hua S.X."/>
        </authorList>
    </citation>
    <scope>NUCLEOTIDE SEQUENCE [LARGE SCALE GENOMIC DNA]</scope>
    <source>
        <strain evidence="3 4">MUT 4182</strain>
    </source>
</reference>
<organism evidence="3 4">
    <name type="scientific">Tulasnella calospora MUT 4182</name>
    <dbReference type="NCBI Taxonomy" id="1051891"/>
    <lineage>
        <taxon>Eukaryota</taxon>
        <taxon>Fungi</taxon>
        <taxon>Dikarya</taxon>
        <taxon>Basidiomycota</taxon>
        <taxon>Agaricomycotina</taxon>
        <taxon>Agaricomycetes</taxon>
        <taxon>Cantharellales</taxon>
        <taxon>Tulasnellaceae</taxon>
        <taxon>Tulasnella</taxon>
    </lineage>
</organism>
<evidence type="ECO:0000256" key="1">
    <source>
        <dbReference type="SAM" id="SignalP"/>
    </source>
</evidence>
<dbReference type="InterPro" id="IPR021109">
    <property type="entry name" value="Peptidase_aspartic_dom_sf"/>
</dbReference>
<dbReference type="SUPFAM" id="SSF50630">
    <property type="entry name" value="Acid proteases"/>
    <property type="match status" value="1"/>
</dbReference>
<reference evidence="4" key="2">
    <citation type="submission" date="2015-01" db="EMBL/GenBank/DDBJ databases">
        <title>Evolutionary Origins and Diversification of the Mycorrhizal Mutualists.</title>
        <authorList>
            <consortium name="DOE Joint Genome Institute"/>
            <consortium name="Mycorrhizal Genomics Consortium"/>
            <person name="Kohler A."/>
            <person name="Kuo A."/>
            <person name="Nagy L.G."/>
            <person name="Floudas D."/>
            <person name="Copeland A."/>
            <person name="Barry K.W."/>
            <person name="Cichocki N."/>
            <person name="Veneault-Fourrey C."/>
            <person name="LaButti K."/>
            <person name="Lindquist E.A."/>
            <person name="Lipzen A."/>
            <person name="Lundell T."/>
            <person name="Morin E."/>
            <person name="Murat C."/>
            <person name="Riley R."/>
            <person name="Ohm R."/>
            <person name="Sun H."/>
            <person name="Tunlid A."/>
            <person name="Henrissat B."/>
            <person name="Grigoriev I.V."/>
            <person name="Hibbett D.S."/>
            <person name="Martin F."/>
        </authorList>
    </citation>
    <scope>NUCLEOTIDE SEQUENCE [LARGE SCALE GENOMIC DNA]</scope>
    <source>
        <strain evidence="4">MUT 4182</strain>
    </source>
</reference>
<dbReference type="Proteomes" id="UP000054248">
    <property type="component" value="Unassembled WGS sequence"/>
</dbReference>
<dbReference type="PROSITE" id="PS51767">
    <property type="entry name" value="PEPTIDASE_A1"/>
    <property type="match status" value="1"/>
</dbReference>
<feature type="non-terminal residue" evidence="3">
    <location>
        <position position="166"/>
    </location>
</feature>
<dbReference type="Gene3D" id="2.40.70.10">
    <property type="entry name" value="Acid Proteases"/>
    <property type="match status" value="1"/>
</dbReference>
<protein>
    <recommendedName>
        <fullName evidence="2">Peptidase A1 domain-containing protein</fullName>
    </recommendedName>
</protein>
<keyword evidence="4" id="KW-1185">Reference proteome</keyword>
<feature type="domain" description="Peptidase A1" evidence="2">
    <location>
        <begin position="142"/>
        <end position="166"/>
    </location>
</feature>
<name>A0A0C3MDX3_9AGAM</name>
<dbReference type="InterPro" id="IPR033121">
    <property type="entry name" value="PEPTIDASE_A1"/>
</dbReference>
<gene>
    <name evidence="3" type="ORF">M407DRAFT_18985</name>
</gene>
<evidence type="ECO:0000313" key="4">
    <source>
        <dbReference type="Proteomes" id="UP000054248"/>
    </source>
</evidence>
<dbReference type="AlphaFoldDB" id="A0A0C3MDX3"/>
<evidence type="ECO:0000313" key="3">
    <source>
        <dbReference type="EMBL" id="KIO31957.1"/>
    </source>
</evidence>
<feature type="signal peptide" evidence="1">
    <location>
        <begin position="1"/>
        <end position="20"/>
    </location>
</feature>
<feature type="chain" id="PRO_5002179869" description="Peptidase A1 domain-containing protein" evidence="1">
    <location>
        <begin position="21"/>
        <end position="166"/>
    </location>
</feature>
<dbReference type="EMBL" id="KN822958">
    <property type="protein sequence ID" value="KIO31957.1"/>
    <property type="molecule type" value="Genomic_DNA"/>
</dbReference>
<proteinExistence type="predicted"/>
<dbReference type="HOGENOM" id="CLU_1614895_0_0_1"/>
<dbReference type="STRING" id="1051891.A0A0C3MDX3"/>
<sequence length="166" mass="17560">MSLIASSLSLSLLLASASLAAPLQGSFSWSAPSRAGSYDLARRGFKAAPPVTGEDFVFDPSYAQAEIRRVLSKYKDAAEIIHNVQLPAHLQDLLHSTHLLSDAISPALEAAFDGAAIQDVAGARQATMPLIDDISGNLDVLYYGPISMGSQNQRMTVDIDTGSADL</sequence>
<accession>A0A0C3MDX3</accession>
<dbReference type="OrthoDB" id="10319465at2759"/>
<keyword evidence="1" id="KW-0732">Signal</keyword>